<name>H5TJZ0_GORO1</name>
<dbReference type="GO" id="GO:0005829">
    <property type="term" value="C:cytosol"/>
    <property type="evidence" value="ECO:0007669"/>
    <property type="project" value="TreeGrafter"/>
</dbReference>
<dbReference type="STRING" id="1108044.GOOTI_082_00280"/>
<dbReference type="Pfam" id="PF01042">
    <property type="entry name" value="Ribonuc_L-PSP"/>
    <property type="match status" value="1"/>
</dbReference>
<dbReference type="Gene3D" id="3.30.1330.40">
    <property type="entry name" value="RutC-like"/>
    <property type="match status" value="1"/>
</dbReference>
<dbReference type="AlphaFoldDB" id="H5TJZ0"/>
<dbReference type="RefSeq" id="WP_007238042.1">
    <property type="nucleotide sequence ID" value="NZ_BAFB01000082.1"/>
</dbReference>
<protein>
    <submittedName>
        <fullName evidence="1">Uncharacterized protein</fullName>
    </submittedName>
</protein>
<dbReference type="Proteomes" id="UP000005038">
    <property type="component" value="Unassembled WGS sequence"/>
</dbReference>
<evidence type="ECO:0000313" key="2">
    <source>
        <dbReference type="Proteomes" id="UP000005038"/>
    </source>
</evidence>
<keyword evidence="2" id="KW-1185">Reference proteome</keyword>
<dbReference type="GO" id="GO:0019239">
    <property type="term" value="F:deaminase activity"/>
    <property type="evidence" value="ECO:0007669"/>
    <property type="project" value="TreeGrafter"/>
</dbReference>
<evidence type="ECO:0000313" key="1">
    <source>
        <dbReference type="EMBL" id="GAB33798.1"/>
    </source>
</evidence>
<accession>H5TJZ0</accession>
<dbReference type="InterPro" id="IPR006175">
    <property type="entry name" value="YjgF/YER057c/UK114"/>
</dbReference>
<dbReference type="EMBL" id="BAFB01000082">
    <property type="protein sequence ID" value="GAB33798.1"/>
    <property type="molecule type" value="Genomic_DNA"/>
</dbReference>
<reference evidence="1" key="1">
    <citation type="submission" date="2012-02" db="EMBL/GenBank/DDBJ databases">
        <title>Whole genome shotgun sequence of Gordonia otitidis NBRC 100426.</title>
        <authorList>
            <person name="Yoshida I."/>
            <person name="Hosoyama A."/>
            <person name="Tsuchikane K."/>
            <person name="Katsumata H."/>
            <person name="Yamazaki S."/>
            <person name="Fujita N."/>
        </authorList>
    </citation>
    <scope>NUCLEOTIDE SEQUENCE [LARGE SCALE GENOMIC DNA]</scope>
    <source>
        <strain evidence="1">NBRC 100426</strain>
    </source>
</reference>
<dbReference type="CDD" id="cd00448">
    <property type="entry name" value="YjgF_YER057c_UK114_family"/>
    <property type="match status" value="1"/>
</dbReference>
<sequence length="140" mass="15039">MTAHMSVSIDDDGRRHFTSPNAKGPFATAIECGPMLVISGQGGFAADGSIPDGIRAQTRETLHNVRRILDDCGWELSDLVQVTCYLADIDEWAAMNAEYADFFADQPNVPTRTAIGVAGLPLGLRVEMTCVAARNSPTAR</sequence>
<comment type="caution">
    <text evidence="1">The sequence shown here is derived from an EMBL/GenBank/DDBJ whole genome shotgun (WGS) entry which is preliminary data.</text>
</comment>
<dbReference type="OrthoDB" id="8684161at2"/>
<dbReference type="SUPFAM" id="SSF55298">
    <property type="entry name" value="YjgF-like"/>
    <property type="match status" value="1"/>
</dbReference>
<proteinExistence type="predicted"/>
<dbReference type="InterPro" id="IPR035959">
    <property type="entry name" value="RutC-like_sf"/>
</dbReference>
<dbReference type="PANTHER" id="PTHR11803:SF39">
    <property type="entry name" value="2-IMINOBUTANOATE_2-IMINOPROPANOATE DEAMINASE"/>
    <property type="match status" value="1"/>
</dbReference>
<organism evidence="1 2">
    <name type="scientific">Gordonia otitidis (strain DSM 44809 / CCUG 52243 / JCM 12355 / NBRC 100426 / IFM 10032)</name>
    <dbReference type="NCBI Taxonomy" id="1108044"/>
    <lineage>
        <taxon>Bacteria</taxon>
        <taxon>Bacillati</taxon>
        <taxon>Actinomycetota</taxon>
        <taxon>Actinomycetes</taxon>
        <taxon>Mycobacteriales</taxon>
        <taxon>Gordoniaceae</taxon>
        <taxon>Gordonia</taxon>
    </lineage>
</organism>
<gene>
    <name evidence="1" type="ORF">GOOTI_082_00280</name>
</gene>
<dbReference type="PANTHER" id="PTHR11803">
    <property type="entry name" value="2-IMINOBUTANOATE/2-IMINOPROPANOATE DEAMINASE RIDA"/>
    <property type="match status" value="1"/>
</dbReference>